<organism evidence="9 10">
    <name type="scientific">Triticum turgidum subsp. durum</name>
    <name type="common">Durum wheat</name>
    <name type="synonym">Triticum durum</name>
    <dbReference type="NCBI Taxonomy" id="4567"/>
    <lineage>
        <taxon>Eukaryota</taxon>
        <taxon>Viridiplantae</taxon>
        <taxon>Streptophyta</taxon>
        <taxon>Embryophyta</taxon>
        <taxon>Tracheophyta</taxon>
        <taxon>Spermatophyta</taxon>
        <taxon>Magnoliopsida</taxon>
        <taxon>Liliopsida</taxon>
        <taxon>Poales</taxon>
        <taxon>Poaceae</taxon>
        <taxon>BOP clade</taxon>
        <taxon>Pooideae</taxon>
        <taxon>Triticodae</taxon>
        <taxon>Triticeae</taxon>
        <taxon>Triticinae</taxon>
        <taxon>Triticum</taxon>
    </lineage>
</organism>
<dbReference type="SUPFAM" id="SSF52540">
    <property type="entry name" value="P-loop containing nucleoside triphosphate hydrolases"/>
    <property type="match status" value="1"/>
</dbReference>
<proteinExistence type="inferred from homology"/>
<dbReference type="PANTHER" id="PTHR19338">
    <property type="entry name" value="TRANSLOCASE OF INNER MITOCHONDRIAL MEMBRANE 13 HOMOLOG"/>
    <property type="match status" value="1"/>
</dbReference>
<keyword evidence="2" id="KW-0433">Leucine-rich repeat</keyword>
<dbReference type="AlphaFoldDB" id="A0A9R0V1W9"/>
<keyword evidence="4" id="KW-0547">Nucleotide-binding</keyword>
<dbReference type="InterPro" id="IPR041118">
    <property type="entry name" value="Rx_N"/>
</dbReference>
<sequence length="248" mass="27632">MAPVVTAALGALGPLLGKLADLLAGECSRLKGVCREIRSLQSEFKGIHGALSKYARLEDPDDQVKEWVSLVRELAYDTEDLFDKFIHRLGKGGDGKGFKEFFRKTARRLKTLGARRGIANQIDDLKLRIKQVKELKTSYKLDDVASSTPGQATVDPRLAALFAEEAHLIGIDGPRDELARWMLEEESNHHRKVLSIVGFGGLGKTTLANEVYRKIQERFDCHAFVSVSQKPDTKKNHQGFNLTYVLQG</sequence>
<dbReference type="CDD" id="cd14798">
    <property type="entry name" value="RX-CC_like"/>
    <property type="match status" value="1"/>
</dbReference>
<dbReference type="PANTHER" id="PTHR19338:SF68">
    <property type="entry name" value="OS10G0131000 PROTEIN"/>
    <property type="match status" value="1"/>
</dbReference>
<keyword evidence="6" id="KW-0175">Coiled coil</keyword>
<evidence type="ECO:0000256" key="4">
    <source>
        <dbReference type="ARBA" id="ARBA00022741"/>
    </source>
</evidence>
<dbReference type="Proteomes" id="UP000324705">
    <property type="component" value="Chromosome 1B"/>
</dbReference>
<dbReference type="Gene3D" id="3.40.50.300">
    <property type="entry name" value="P-loop containing nucleotide triphosphate hydrolases"/>
    <property type="match status" value="1"/>
</dbReference>
<comment type="similarity">
    <text evidence="1">Belongs to the disease resistance NB-LRR family.</text>
</comment>
<feature type="domain" description="NB-ARC" evidence="7">
    <location>
        <begin position="176"/>
        <end position="233"/>
    </location>
</feature>
<dbReference type="GO" id="GO:0043531">
    <property type="term" value="F:ADP binding"/>
    <property type="evidence" value="ECO:0007669"/>
    <property type="project" value="InterPro"/>
</dbReference>
<dbReference type="InterPro" id="IPR038005">
    <property type="entry name" value="RX-like_CC"/>
</dbReference>
<keyword evidence="5" id="KW-0611">Plant defense</keyword>
<evidence type="ECO:0000259" key="7">
    <source>
        <dbReference type="Pfam" id="PF00931"/>
    </source>
</evidence>
<gene>
    <name evidence="9" type="ORF">TRITD_1Bv1G011180</name>
</gene>
<evidence type="ECO:0000256" key="6">
    <source>
        <dbReference type="SAM" id="Coils"/>
    </source>
</evidence>
<reference evidence="9 10" key="1">
    <citation type="submission" date="2017-09" db="EMBL/GenBank/DDBJ databases">
        <authorList>
            <consortium name="International Durum Wheat Genome Sequencing Consortium (IDWGSC)"/>
            <person name="Milanesi L."/>
        </authorList>
    </citation>
    <scope>NUCLEOTIDE SEQUENCE [LARGE SCALE GENOMIC DNA]</scope>
    <source>
        <strain evidence="10">cv. Svevo</strain>
    </source>
</reference>
<dbReference type="Pfam" id="PF18052">
    <property type="entry name" value="Rx_N"/>
    <property type="match status" value="1"/>
</dbReference>
<dbReference type="InterPro" id="IPR027417">
    <property type="entry name" value="P-loop_NTPase"/>
</dbReference>
<evidence type="ECO:0000313" key="9">
    <source>
        <dbReference type="EMBL" id="VAH12863.1"/>
    </source>
</evidence>
<evidence type="ECO:0000256" key="5">
    <source>
        <dbReference type="ARBA" id="ARBA00022821"/>
    </source>
</evidence>
<dbReference type="Gramene" id="TRITD1Bv1G011180.6">
    <property type="protein sequence ID" value="TRITD1Bv1G011180.6"/>
    <property type="gene ID" value="TRITD1Bv1G011180"/>
</dbReference>
<accession>A0A9R0V1W9</accession>
<evidence type="ECO:0000256" key="3">
    <source>
        <dbReference type="ARBA" id="ARBA00022737"/>
    </source>
</evidence>
<dbReference type="Pfam" id="PF00931">
    <property type="entry name" value="NB-ARC"/>
    <property type="match status" value="1"/>
</dbReference>
<keyword evidence="10" id="KW-1185">Reference proteome</keyword>
<dbReference type="Gene3D" id="1.20.5.4130">
    <property type="match status" value="1"/>
</dbReference>
<feature type="coiled-coil region" evidence="6">
    <location>
        <begin position="115"/>
        <end position="142"/>
    </location>
</feature>
<dbReference type="EMBL" id="LT934112">
    <property type="protein sequence ID" value="VAH12863.1"/>
    <property type="molecule type" value="Genomic_DNA"/>
</dbReference>
<name>A0A9R0V1W9_TRITD</name>
<evidence type="ECO:0000259" key="8">
    <source>
        <dbReference type="Pfam" id="PF18052"/>
    </source>
</evidence>
<keyword evidence="3" id="KW-0677">Repeat</keyword>
<dbReference type="GO" id="GO:0006952">
    <property type="term" value="P:defense response"/>
    <property type="evidence" value="ECO:0007669"/>
    <property type="project" value="UniProtKB-KW"/>
</dbReference>
<evidence type="ECO:0000256" key="1">
    <source>
        <dbReference type="ARBA" id="ARBA00008894"/>
    </source>
</evidence>
<evidence type="ECO:0000256" key="2">
    <source>
        <dbReference type="ARBA" id="ARBA00022614"/>
    </source>
</evidence>
<feature type="domain" description="Disease resistance N-terminal" evidence="8">
    <location>
        <begin position="11"/>
        <end position="95"/>
    </location>
</feature>
<protein>
    <submittedName>
        <fullName evidence="9">Uncharacterized protein</fullName>
    </submittedName>
</protein>
<dbReference type="InterPro" id="IPR002182">
    <property type="entry name" value="NB-ARC"/>
</dbReference>
<evidence type="ECO:0000313" key="10">
    <source>
        <dbReference type="Proteomes" id="UP000324705"/>
    </source>
</evidence>